<evidence type="ECO:0000313" key="8">
    <source>
        <dbReference type="Proteomes" id="UP000728185"/>
    </source>
</evidence>
<dbReference type="GO" id="GO:0006261">
    <property type="term" value="P:DNA-templated DNA replication"/>
    <property type="evidence" value="ECO:0007669"/>
    <property type="project" value="InterPro"/>
</dbReference>
<dbReference type="EC" id="2.7.7.7" evidence="1"/>
<dbReference type="InterPro" id="IPR043502">
    <property type="entry name" value="DNA/RNA_pol_sf"/>
</dbReference>
<keyword evidence="3" id="KW-0548">Nucleotidyltransferase</keyword>
<gene>
    <name evidence="7" type="ORF">FBUS_08817</name>
</gene>
<dbReference type="PANTHER" id="PTHR10133">
    <property type="entry name" value="DNA POLYMERASE I"/>
    <property type="match status" value="1"/>
</dbReference>
<dbReference type="Gene3D" id="1.20.1060.10">
    <property type="entry name" value="Taq DNA Polymerase, Chain T, domain 4"/>
    <property type="match status" value="1"/>
</dbReference>
<evidence type="ECO:0000259" key="6">
    <source>
        <dbReference type="SMART" id="SM00482"/>
    </source>
</evidence>
<evidence type="ECO:0000313" key="7">
    <source>
        <dbReference type="EMBL" id="KAA0187989.1"/>
    </source>
</evidence>
<proteinExistence type="predicted"/>
<keyword evidence="4" id="KW-0239">DNA-directed DNA polymerase</keyword>
<accession>A0A8E0RSD3</accession>
<comment type="catalytic activity">
    <reaction evidence="5">
        <text>DNA(n) + a 2'-deoxyribonucleoside 5'-triphosphate = DNA(n+1) + diphosphate</text>
        <dbReference type="Rhea" id="RHEA:22508"/>
        <dbReference type="Rhea" id="RHEA-COMP:17339"/>
        <dbReference type="Rhea" id="RHEA-COMP:17340"/>
        <dbReference type="ChEBI" id="CHEBI:33019"/>
        <dbReference type="ChEBI" id="CHEBI:61560"/>
        <dbReference type="ChEBI" id="CHEBI:173112"/>
        <dbReference type="EC" id="2.7.7.7"/>
    </reaction>
</comment>
<evidence type="ECO:0000256" key="3">
    <source>
        <dbReference type="ARBA" id="ARBA00022695"/>
    </source>
</evidence>
<keyword evidence="2" id="KW-0808">Transferase</keyword>
<dbReference type="InterPro" id="IPR002298">
    <property type="entry name" value="DNA_polymerase_A"/>
</dbReference>
<dbReference type="SMART" id="SM00482">
    <property type="entry name" value="POLAc"/>
    <property type="match status" value="1"/>
</dbReference>
<evidence type="ECO:0000256" key="4">
    <source>
        <dbReference type="ARBA" id="ARBA00022932"/>
    </source>
</evidence>
<dbReference type="AlphaFoldDB" id="A0A8E0RSD3"/>
<feature type="domain" description="DNA-directed DNA polymerase family A palm" evidence="6">
    <location>
        <begin position="218"/>
        <end position="466"/>
    </location>
</feature>
<sequence>MPQIELDVPSSICPPTRTLKPEALSTLSQHANESTTQCFLLSHWTHLDRSVGYHVPKVFRELEFPCTSLLASIESYGFAVNIPHLLECREKLVDHAQLMERVAHRLSGRLFRLDSPKEISQVLFQWLRLPQLTDAPDHIVAKQRSRLTLFSGRRVLSSRSSSLPRATNTLLLRLSAFHPLPSLIIEWRHIHGVLEKSFASLVSACTLAANDSMVIRPRLAFCAPEHSVLISGDFCQLELRLLAHFSRDANLLDLLAVPESAAVDTRLACAPPPPEQDAFRKLAAHWLKLSSAIEVTPSQRQQAKQLCYALIYGMGAQGLSSQLDITEGDAQNMIDSFLRAFPGIQSFISDTIQSAHRTGRISTLNGRVRILKVLEKPTNLFQPLGERENNMQPSVRSRSQDVRQHFAVAKAERQAVNTVIQGSAAEIAKSAMLAVERRLVEHKGRCQCRLVLHEHDELLYEVTPAHAAPEIGSLIRATMSSTGSDYKLTVPLPIKLRAGQNWAQLDEVVW</sequence>
<evidence type="ECO:0000256" key="5">
    <source>
        <dbReference type="ARBA" id="ARBA00049244"/>
    </source>
</evidence>
<dbReference type="Pfam" id="PF00476">
    <property type="entry name" value="DNA_pol_A"/>
    <property type="match status" value="1"/>
</dbReference>
<dbReference type="GO" id="GO:0003677">
    <property type="term" value="F:DNA binding"/>
    <property type="evidence" value="ECO:0007669"/>
    <property type="project" value="InterPro"/>
</dbReference>
<dbReference type="OrthoDB" id="2320933at2759"/>
<dbReference type="GO" id="GO:0003887">
    <property type="term" value="F:DNA-directed DNA polymerase activity"/>
    <property type="evidence" value="ECO:0007669"/>
    <property type="project" value="UniProtKB-KW"/>
</dbReference>
<dbReference type="InterPro" id="IPR019760">
    <property type="entry name" value="DNA-dir_DNA_pol_A_CS"/>
</dbReference>
<dbReference type="PROSITE" id="PS00447">
    <property type="entry name" value="DNA_POLYMERASE_A"/>
    <property type="match status" value="1"/>
</dbReference>
<dbReference type="EMBL" id="LUCM01008724">
    <property type="protein sequence ID" value="KAA0187989.1"/>
    <property type="molecule type" value="Genomic_DNA"/>
</dbReference>
<dbReference type="Gene3D" id="3.30.70.370">
    <property type="match status" value="1"/>
</dbReference>
<evidence type="ECO:0000256" key="1">
    <source>
        <dbReference type="ARBA" id="ARBA00012417"/>
    </source>
</evidence>
<organism evidence="7 8">
    <name type="scientific">Fasciolopsis buskii</name>
    <dbReference type="NCBI Taxonomy" id="27845"/>
    <lineage>
        <taxon>Eukaryota</taxon>
        <taxon>Metazoa</taxon>
        <taxon>Spiralia</taxon>
        <taxon>Lophotrochozoa</taxon>
        <taxon>Platyhelminthes</taxon>
        <taxon>Trematoda</taxon>
        <taxon>Digenea</taxon>
        <taxon>Plagiorchiida</taxon>
        <taxon>Echinostomata</taxon>
        <taxon>Echinostomatoidea</taxon>
        <taxon>Fasciolidae</taxon>
        <taxon>Fasciolopsis</taxon>
    </lineage>
</organism>
<dbReference type="SUPFAM" id="SSF56672">
    <property type="entry name" value="DNA/RNA polymerases"/>
    <property type="match status" value="1"/>
</dbReference>
<dbReference type="PANTHER" id="PTHR10133:SF62">
    <property type="entry name" value="DNA POLYMERASE THETA"/>
    <property type="match status" value="1"/>
</dbReference>
<dbReference type="InterPro" id="IPR001098">
    <property type="entry name" value="DNA-dir_DNA_pol_A_palm_dom"/>
</dbReference>
<dbReference type="Gene3D" id="1.10.150.20">
    <property type="entry name" value="5' to 3' exonuclease, C-terminal subdomain"/>
    <property type="match status" value="1"/>
</dbReference>
<dbReference type="Proteomes" id="UP000728185">
    <property type="component" value="Unassembled WGS sequence"/>
</dbReference>
<protein>
    <recommendedName>
        <fullName evidence="1">DNA-directed DNA polymerase</fullName>
        <ecNumber evidence="1">2.7.7.7</ecNumber>
    </recommendedName>
</protein>
<keyword evidence="8" id="KW-1185">Reference proteome</keyword>
<dbReference type="GO" id="GO:0006302">
    <property type="term" value="P:double-strand break repair"/>
    <property type="evidence" value="ECO:0007669"/>
    <property type="project" value="TreeGrafter"/>
</dbReference>
<evidence type="ECO:0000256" key="2">
    <source>
        <dbReference type="ARBA" id="ARBA00022679"/>
    </source>
</evidence>
<comment type="caution">
    <text evidence="7">The sequence shown here is derived from an EMBL/GenBank/DDBJ whole genome shotgun (WGS) entry which is preliminary data.</text>
</comment>
<reference evidence="7" key="1">
    <citation type="submission" date="2019-05" db="EMBL/GenBank/DDBJ databases">
        <title>Annotation for the trematode Fasciolopsis buski.</title>
        <authorList>
            <person name="Choi Y.-J."/>
        </authorList>
    </citation>
    <scope>NUCLEOTIDE SEQUENCE</scope>
    <source>
        <strain evidence="7">HT</strain>
        <tissue evidence="7">Whole worm</tissue>
    </source>
</reference>
<name>A0A8E0RSD3_9TREM</name>